<dbReference type="GO" id="GO:0004312">
    <property type="term" value="F:fatty acid synthase activity"/>
    <property type="evidence" value="ECO:0007669"/>
    <property type="project" value="TreeGrafter"/>
</dbReference>
<evidence type="ECO:0000256" key="1">
    <source>
        <dbReference type="ARBA" id="ARBA00022450"/>
    </source>
</evidence>
<name>A0A6G9YMZ4_9NOCA</name>
<dbReference type="KEGG" id="nah:F5544_33575"/>
<dbReference type="Pfam" id="PF08659">
    <property type="entry name" value="KR"/>
    <property type="match status" value="1"/>
</dbReference>
<dbReference type="InterPro" id="IPR013968">
    <property type="entry name" value="PKS_KR"/>
</dbReference>
<dbReference type="GO" id="GO:0006633">
    <property type="term" value="P:fatty acid biosynthetic process"/>
    <property type="evidence" value="ECO:0007669"/>
    <property type="project" value="TreeGrafter"/>
</dbReference>
<proteinExistence type="predicted"/>
<dbReference type="PANTHER" id="PTHR43775:SF37">
    <property type="entry name" value="SI:DKEY-61P9.11"/>
    <property type="match status" value="1"/>
</dbReference>
<feature type="domain" description="Ketoreductase" evidence="5">
    <location>
        <begin position="292"/>
        <end position="522"/>
    </location>
</feature>
<evidence type="ECO:0000256" key="3">
    <source>
        <dbReference type="ARBA" id="ARBA00023268"/>
    </source>
</evidence>
<dbReference type="GO" id="GO:0005737">
    <property type="term" value="C:cytoplasm"/>
    <property type="evidence" value="ECO:0007669"/>
    <property type="project" value="TreeGrafter"/>
</dbReference>
<dbReference type="InterPro" id="IPR050091">
    <property type="entry name" value="PKS_NRPS_Biosynth_Enz"/>
</dbReference>
<keyword evidence="7" id="KW-1185">Reference proteome</keyword>
<dbReference type="Proteomes" id="UP000503540">
    <property type="component" value="Chromosome"/>
</dbReference>
<sequence length="839" mass="91001">MHRTCDGVDADAADAGDDRVPVPDHHGARAFRRSVHLCDVAARERGRAAGRAEVAMNVTVHAAQAETVYPADRSVLPVRRFIWRPIQVPALPPEPSPRLAGRRVAVVGGSAASADAIVAALHRAGARPHRLAPDADVAGFYRSAGGIDGVIDLNIEAQLDISRRYEWEPPLLQSIGLLRQCFDDWRAEIDTDRLFYLVVTRMGGRHGFADGPISQPLGGLWAGLAKSLPREFDNVNVRIVDLADGPLDADAICREPYRWDHFEIGYADGHRYSLVAERVEVPEPALSLGPGDVVVMSGGGRGIGFELAKTLCRAHGCRVIVSGRGPVPDPDDPVNSLSDSEFRDHRDNLLIAARTTGTVAAARADLARARWNRDLVRALAAARDEGLDIVYRRCDVTDPDQVRALLAAAGTRLAGVVHNAGVDTPVRLPAKRTDDIRRTVSVKVVGLLNLLDALADGPPVRFFSIAGSLAGRMGGMVGQLEYAAANEALSRIGLWAATRTEQAGRPRRIPVTTMCWPTWERLGIITNYEATLAYMSALAVPEGLHHWHREILAGGSGERTYIGEFGKALLPTVLRGYPPSPEFAAVDRLANRRLFLGRPRRFVSGALLETELEIDPATWPCCNDFRVDGAPAIPVSILLEGMRALADWVQPENADLPLVAFREVTVALSALRVDGGVRLCGTAEGAWYARGSWRTRIRVTRPDGALVARAEVYYGAAPPSPDAVEAVEGTPVRRLDWAGHMFRLGQPSDDPHIEADRMRDLVPITPAPRADLPLNQLETLVHQLHRTQAPPHPAVLTIDAIDISTHTGSSGPVDIAGDRCTAYTPEGAERLTLRRAAFR</sequence>
<dbReference type="GO" id="GO:0005886">
    <property type="term" value="C:plasma membrane"/>
    <property type="evidence" value="ECO:0007669"/>
    <property type="project" value="TreeGrafter"/>
</dbReference>
<feature type="region of interest" description="Disordered" evidence="4">
    <location>
        <begin position="1"/>
        <end position="25"/>
    </location>
</feature>
<dbReference type="InterPro" id="IPR057326">
    <property type="entry name" value="KR_dom"/>
</dbReference>
<evidence type="ECO:0000313" key="7">
    <source>
        <dbReference type="Proteomes" id="UP000503540"/>
    </source>
</evidence>
<organism evidence="6 7">
    <name type="scientific">Nocardia arthritidis</name>
    <dbReference type="NCBI Taxonomy" id="228602"/>
    <lineage>
        <taxon>Bacteria</taxon>
        <taxon>Bacillati</taxon>
        <taxon>Actinomycetota</taxon>
        <taxon>Actinomycetes</taxon>
        <taxon>Mycobacteriales</taxon>
        <taxon>Nocardiaceae</taxon>
        <taxon>Nocardia</taxon>
    </lineage>
</organism>
<dbReference type="InterPro" id="IPR036291">
    <property type="entry name" value="NAD(P)-bd_dom_sf"/>
</dbReference>
<reference evidence="6 7" key="1">
    <citation type="journal article" date="2019" name="ACS Chem. Biol.">
        <title>Identification and Mobilization of a Cryptic Antibiotic Biosynthesis Gene Locus from a Human-Pathogenic Nocardia Isolate.</title>
        <authorList>
            <person name="Herisse M."/>
            <person name="Ishida K."/>
            <person name="Porter J.L."/>
            <person name="Howden B."/>
            <person name="Hertweck C."/>
            <person name="Stinear T.P."/>
            <person name="Pidot S.J."/>
        </authorList>
    </citation>
    <scope>NUCLEOTIDE SEQUENCE [LARGE SCALE GENOMIC DNA]</scope>
    <source>
        <strain evidence="6 7">AUSMDU00012717</strain>
    </source>
</reference>
<dbReference type="GO" id="GO:0071770">
    <property type="term" value="P:DIM/DIP cell wall layer assembly"/>
    <property type="evidence" value="ECO:0007669"/>
    <property type="project" value="TreeGrafter"/>
</dbReference>
<gene>
    <name evidence="6" type="ORF">F5544_33575</name>
</gene>
<dbReference type="SMART" id="SM00822">
    <property type="entry name" value="PKS_KR"/>
    <property type="match status" value="1"/>
</dbReference>
<evidence type="ECO:0000259" key="5">
    <source>
        <dbReference type="SMART" id="SM00822"/>
    </source>
</evidence>
<dbReference type="AlphaFoldDB" id="A0A6G9YMZ4"/>
<evidence type="ECO:0000313" key="6">
    <source>
        <dbReference type="EMBL" id="QIS14551.1"/>
    </source>
</evidence>
<accession>A0A6G9YMZ4</accession>
<dbReference type="Gene3D" id="3.40.50.720">
    <property type="entry name" value="NAD(P)-binding Rossmann-like Domain"/>
    <property type="match status" value="1"/>
</dbReference>
<keyword evidence="2" id="KW-0597">Phosphoprotein</keyword>
<evidence type="ECO:0000256" key="4">
    <source>
        <dbReference type="SAM" id="MobiDB-lite"/>
    </source>
</evidence>
<feature type="compositionally biased region" description="Basic and acidic residues" evidence="4">
    <location>
        <begin position="16"/>
        <end position="25"/>
    </location>
</feature>
<dbReference type="SUPFAM" id="SSF51735">
    <property type="entry name" value="NAD(P)-binding Rossmann-fold domains"/>
    <property type="match status" value="2"/>
</dbReference>
<dbReference type="EMBL" id="CP046172">
    <property type="protein sequence ID" value="QIS14551.1"/>
    <property type="molecule type" value="Genomic_DNA"/>
</dbReference>
<keyword evidence="3" id="KW-0511">Multifunctional enzyme</keyword>
<dbReference type="PANTHER" id="PTHR43775">
    <property type="entry name" value="FATTY ACID SYNTHASE"/>
    <property type="match status" value="1"/>
</dbReference>
<protein>
    <submittedName>
        <fullName evidence="6">SDR family NAD(P)-dependent oxidoreductase</fullName>
    </submittedName>
</protein>
<keyword evidence="1" id="KW-0596">Phosphopantetheine</keyword>
<evidence type="ECO:0000256" key="2">
    <source>
        <dbReference type="ARBA" id="ARBA00022553"/>
    </source>
</evidence>